<feature type="binding site" evidence="2">
    <location>
        <position position="343"/>
    </location>
    <ligand>
        <name>FAD</name>
        <dbReference type="ChEBI" id="CHEBI:57692"/>
    </ligand>
</feature>
<protein>
    <submittedName>
        <fullName evidence="3">Tryptophan halogenase</fullName>
    </submittedName>
</protein>
<keyword evidence="2" id="KW-0274">FAD</keyword>
<feature type="active site" evidence="1">
    <location>
        <position position="82"/>
    </location>
</feature>
<evidence type="ECO:0000313" key="4">
    <source>
        <dbReference type="Proteomes" id="UP000180253"/>
    </source>
</evidence>
<dbReference type="EMBL" id="MNAN01000032">
    <property type="protein sequence ID" value="OHU94858.1"/>
    <property type="molecule type" value="Genomic_DNA"/>
</dbReference>
<dbReference type="GO" id="GO:0004497">
    <property type="term" value="F:monooxygenase activity"/>
    <property type="evidence" value="ECO:0007669"/>
    <property type="project" value="InterPro"/>
</dbReference>
<accession>A0A1S1N858</accession>
<evidence type="ECO:0000256" key="1">
    <source>
        <dbReference type="PIRSR" id="PIRSR011396-1"/>
    </source>
</evidence>
<dbReference type="AlphaFoldDB" id="A0A1S1N858"/>
<feature type="binding site" evidence="2">
    <location>
        <position position="352"/>
    </location>
    <ligand>
        <name>L-tryptophan</name>
        <dbReference type="ChEBI" id="CHEBI:57912"/>
    </ligand>
</feature>
<dbReference type="SUPFAM" id="SSF51905">
    <property type="entry name" value="FAD/NAD(P)-binding domain"/>
    <property type="match status" value="1"/>
</dbReference>
<dbReference type="InterPro" id="IPR006905">
    <property type="entry name" value="Flavin_halogenase"/>
</dbReference>
<reference evidence="3 4" key="1">
    <citation type="submission" date="2016-10" db="EMBL/GenBank/DDBJ databases">
        <title>Pseudoalteromonas amylolytica sp. nov., isolated from the surface seawater.</title>
        <authorList>
            <person name="Wu Y.-H."/>
            <person name="Cheng H."/>
            <person name="Jin X.-B."/>
            <person name="Wang C.-S."/>
            <person name="Xu X.-W."/>
        </authorList>
    </citation>
    <scope>NUCLEOTIDE SEQUENCE [LARGE SCALE GENOMIC DNA]</scope>
    <source>
        <strain evidence="3 4">JCM 12483</strain>
    </source>
</reference>
<dbReference type="OrthoDB" id="7178350at2"/>
<dbReference type="GO" id="GO:0000166">
    <property type="term" value="F:nucleotide binding"/>
    <property type="evidence" value="ECO:0007669"/>
    <property type="project" value="UniProtKB-KW"/>
</dbReference>
<feature type="binding site" evidence="2">
    <location>
        <position position="194"/>
    </location>
    <ligand>
        <name>FAD</name>
        <dbReference type="ChEBI" id="CHEBI:57692"/>
    </ligand>
</feature>
<dbReference type="RefSeq" id="WP_070992375.1">
    <property type="nucleotide sequence ID" value="NZ_CBCSHD010000007.1"/>
</dbReference>
<evidence type="ECO:0000256" key="2">
    <source>
        <dbReference type="PIRSR" id="PIRSR011396-2"/>
    </source>
</evidence>
<dbReference type="PROSITE" id="PS51257">
    <property type="entry name" value="PROKAR_LIPOPROTEIN"/>
    <property type="match status" value="1"/>
</dbReference>
<sequence>MNKSHYIENYVVVGGGTAGWISACLLASKLKDDPRKSVTLIEAPDIPIIGVGEGTVPSIRNTLKKIGISETELFRECDATFKQSIKFVNWNDKYRHRGKNFYHHLFDYPMPFGDDLSSYWKQQRNDELTSASFAQFVSIQYDVAESGLAPKDMTNAQYEGVCDYAYHIDAHKFAQLLKTHAIRNLNVQYIQDKVIDLKLDSSGHIQSLLLEQQGEKSYDFYVDCSGFSSFILGQKLQVPFKSQSDIILTDTALTIQVPAVDEAIPPYTISTAHQAGWIWDIALTQRRGVGLVYSSQFMDENAALEKLSRYTQMDLTDSSVRKIDMQIGYREKFWHKNCVAIGLSQGFVEPLEATAILLSDFSANLLCNKLPDSYQQLSLLASRYNQRVEYAWRGVVDFVKLHYCISDRNDSEFWRANRNPNSIPVSLQDKLALWQHCAISKDDFFSKFEVFDIENYLYVLNGMNFTGGSQFMSGQARHNYAEQVQRVKDTAAVYKQKLLSHRELINKIYQYGLPKV</sequence>
<keyword evidence="2" id="KW-0285">Flavoprotein</keyword>
<feature type="binding site" evidence="2">
    <location>
        <position position="82"/>
    </location>
    <ligand>
        <name>7-chloro-L-tryptophan</name>
        <dbReference type="ChEBI" id="CHEBI:58713"/>
    </ligand>
</feature>
<dbReference type="PANTHER" id="PTHR43747:SF4">
    <property type="entry name" value="FLAVIN-DEPENDENT TRYPTOPHAN HALOGENASE"/>
    <property type="match status" value="1"/>
</dbReference>
<dbReference type="InterPro" id="IPR050816">
    <property type="entry name" value="Flavin-dep_Halogenase_NPB"/>
</dbReference>
<keyword evidence="4" id="KW-1185">Reference proteome</keyword>
<name>A0A1S1N858_9GAMM</name>
<keyword evidence="2" id="KW-0547">Nucleotide-binding</keyword>
<dbReference type="Proteomes" id="UP000180253">
    <property type="component" value="Unassembled WGS sequence"/>
</dbReference>
<feature type="binding site" evidence="2">
    <location>
        <position position="356"/>
    </location>
    <ligand>
        <name>FAD</name>
        <dbReference type="ChEBI" id="CHEBI:57692"/>
    </ligand>
</feature>
<comment type="caution">
    <text evidence="3">The sequence shown here is derived from an EMBL/GenBank/DDBJ whole genome shotgun (WGS) entry which is preliminary data.</text>
</comment>
<dbReference type="Gene3D" id="3.50.50.60">
    <property type="entry name" value="FAD/NAD(P)-binding domain"/>
    <property type="match status" value="1"/>
</dbReference>
<dbReference type="InterPro" id="IPR033856">
    <property type="entry name" value="Trp_halogen"/>
</dbReference>
<dbReference type="PIRSF" id="PIRSF011396">
    <property type="entry name" value="Trp_halogenase"/>
    <property type="match status" value="1"/>
</dbReference>
<gene>
    <name evidence="3" type="ORF">BIW53_12610</name>
</gene>
<dbReference type="STRING" id="327939.BIW53_12610"/>
<feature type="binding site" evidence="2">
    <location>
        <begin position="15"/>
        <end position="18"/>
    </location>
    <ligand>
        <name>FAD</name>
        <dbReference type="ChEBI" id="CHEBI:57692"/>
    </ligand>
</feature>
<evidence type="ECO:0000313" key="3">
    <source>
        <dbReference type="EMBL" id="OHU94858.1"/>
    </source>
</evidence>
<dbReference type="InterPro" id="IPR036188">
    <property type="entry name" value="FAD/NAD-bd_sf"/>
</dbReference>
<proteinExistence type="predicted"/>
<dbReference type="PANTHER" id="PTHR43747">
    <property type="entry name" value="FAD-BINDING PROTEIN"/>
    <property type="match status" value="1"/>
</dbReference>
<dbReference type="Pfam" id="PF04820">
    <property type="entry name" value="Trp_halogenase"/>
    <property type="match status" value="1"/>
</dbReference>
<organism evidence="3 4">
    <name type="scientific">Pseudoalteromonas byunsanensis</name>
    <dbReference type="NCBI Taxonomy" id="327939"/>
    <lineage>
        <taxon>Bacteria</taxon>
        <taxon>Pseudomonadati</taxon>
        <taxon>Pseudomonadota</taxon>
        <taxon>Gammaproteobacteria</taxon>
        <taxon>Alteromonadales</taxon>
        <taxon>Pseudoalteromonadaceae</taxon>
        <taxon>Pseudoalteromonas</taxon>
    </lineage>
</organism>